<gene>
    <name evidence="1" type="primary">beta</name>
</gene>
<reference evidence="1" key="1">
    <citation type="journal article" date="2012" name="Virology">
        <title>Malakal virus from Africa and Kimberley virus from Australia are geographic variants of a widely distributed ephemerovirus.</title>
        <authorList>
            <person name="Blasdell K.R."/>
            <person name="Voysey R."/>
            <person name="Bulach D.M."/>
            <person name="Trinidad L."/>
            <person name="Tesh R.B."/>
            <person name="Boyle D.B."/>
            <person name="Walker P.J."/>
        </authorList>
    </citation>
    <scope>NUCLEOTIDE SEQUENCE</scope>
    <source>
        <strain evidence="1">CS756</strain>
    </source>
</reference>
<proteinExistence type="predicted"/>
<accession>J9TGT8</accession>
<protein>
    <submittedName>
        <fullName evidence="1">Beta protein</fullName>
    </submittedName>
</protein>
<evidence type="ECO:0000313" key="1">
    <source>
        <dbReference type="EMBL" id="AFR67098.1"/>
    </source>
</evidence>
<sequence>MEFSRCKLSLQIINFRPIEIERRALLGLLAVKSIKTLHRGNQMITRLSEILIPSAIVNGEFVVRNDKKNGYWIFVGEAYGAVDSDDLSGVREKVMKISRTIPLIITGEEYGAIDLDITLEDSEIIFLKRKNELDICDLPRKMRFLH</sequence>
<name>J9TGT8_9RHAB</name>
<dbReference type="EMBL" id="JQ941665">
    <property type="protein sequence ID" value="AFR67098.1"/>
    <property type="molecule type" value="Viral_cRNA"/>
</dbReference>
<organism evidence="1">
    <name type="scientific">Kimberley virus</name>
    <dbReference type="NCBI Taxonomy" id="318835"/>
    <lineage>
        <taxon>Viruses</taxon>
        <taxon>Riboviria</taxon>
        <taxon>Orthornavirae</taxon>
        <taxon>Negarnaviricota</taxon>
        <taxon>Haploviricotina</taxon>
        <taxon>Monjiviricetes</taxon>
        <taxon>Mononegavirales</taxon>
        <taxon>Rhabdoviridae</taxon>
        <taxon>Alpharhabdovirinae</taxon>
        <taxon>Ephemerovirus</taxon>
        <taxon>Ephemerovirus kimberley</taxon>
    </lineage>
</organism>